<dbReference type="GeneID" id="37019762"/>
<feature type="compositionally biased region" description="Polar residues" evidence="2">
    <location>
        <begin position="588"/>
        <end position="632"/>
    </location>
</feature>
<feature type="region of interest" description="Disordered" evidence="2">
    <location>
        <begin position="1226"/>
        <end position="1245"/>
    </location>
</feature>
<feature type="compositionally biased region" description="Acidic residues" evidence="2">
    <location>
        <begin position="1363"/>
        <end position="1373"/>
    </location>
</feature>
<dbReference type="Proteomes" id="UP000245771">
    <property type="component" value="Unassembled WGS sequence"/>
</dbReference>
<keyword evidence="4" id="KW-1185">Reference proteome</keyword>
<feature type="region of interest" description="Disordered" evidence="2">
    <location>
        <begin position="1396"/>
        <end position="1430"/>
    </location>
</feature>
<accession>A0A316V2N8</accession>
<feature type="compositionally biased region" description="Basic residues" evidence="2">
    <location>
        <begin position="24"/>
        <end position="34"/>
    </location>
</feature>
<feature type="compositionally biased region" description="Low complexity" evidence="2">
    <location>
        <begin position="698"/>
        <end position="717"/>
    </location>
</feature>
<feature type="compositionally biased region" description="Low complexity" evidence="2">
    <location>
        <begin position="59"/>
        <end position="74"/>
    </location>
</feature>
<feature type="region of interest" description="Disordered" evidence="2">
    <location>
        <begin position="1602"/>
        <end position="1629"/>
    </location>
</feature>
<protein>
    <submittedName>
        <fullName evidence="3">Uncharacterized protein</fullName>
    </submittedName>
</protein>
<feature type="compositionally biased region" description="Low complexity" evidence="2">
    <location>
        <begin position="153"/>
        <end position="178"/>
    </location>
</feature>
<feature type="region of interest" description="Disordered" evidence="2">
    <location>
        <begin position="1485"/>
        <end position="1551"/>
    </location>
</feature>
<feature type="compositionally biased region" description="Polar residues" evidence="2">
    <location>
        <begin position="1524"/>
        <end position="1538"/>
    </location>
</feature>
<feature type="compositionally biased region" description="Low complexity" evidence="2">
    <location>
        <begin position="743"/>
        <end position="770"/>
    </location>
</feature>
<keyword evidence="1" id="KW-0175">Coiled coil</keyword>
<feature type="compositionally biased region" description="Basic and acidic residues" evidence="2">
    <location>
        <begin position="1347"/>
        <end position="1362"/>
    </location>
</feature>
<feature type="coiled-coil region" evidence="1">
    <location>
        <begin position="864"/>
        <end position="898"/>
    </location>
</feature>
<feature type="compositionally biased region" description="Low complexity" evidence="2">
    <location>
        <begin position="192"/>
        <end position="202"/>
    </location>
</feature>
<feature type="region of interest" description="Disordered" evidence="2">
    <location>
        <begin position="1"/>
        <end position="86"/>
    </location>
</feature>
<feature type="compositionally biased region" description="Polar residues" evidence="2">
    <location>
        <begin position="1610"/>
        <end position="1620"/>
    </location>
</feature>
<feature type="region of interest" description="Disordered" evidence="2">
    <location>
        <begin position="740"/>
        <end position="855"/>
    </location>
</feature>
<feature type="region of interest" description="Disordered" evidence="2">
    <location>
        <begin position="254"/>
        <end position="317"/>
    </location>
</feature>
<feature type="compositionally biased region" description="Low complexity" evidence="2">
    <location>
        <begin position="809"/>
        <end position="842"/>
    </location>
</feature>
<feature type="compositionally biased region" description="Polar residues" evidence="2">
    <location>
        <begin position="1312"/>
        <end position="1323"/>
    </location>
</feature>
<dbReference type="InParanoid" id="A0A316V2N8"/>
<feature type="coiled-coil region" evidence="1">
    <location>
        <begin position="932"/>
        <end position="973"/>
    </location>
</feature>
<feature type="compositionally biased region" description="Basic residues" evidence="2">
    <location>
        <begin position="299"/>
        <end position="308"/>
    </location>
</feature>
<dbReference type="STRING" id="1280837.A0A316V2N8"/>
<feature type="compositionally biased region" description="Polar residues" evidence="2">
    <location>
        <begin position="48"/>
        <end position="58"/>
    </location>
</feature>
<dbReference type="EMBL" id="KZ819607">
    <property type="protein sequence ID" value="PWN31819.1"/>
    <property type="molecule type" value="Genomic_DNA"/>
</dbReference>
<organism evidence="3 4">
    <name type="scientific">Meira miltonrushii</name>
    <dbReference type="NCBI Taxonomy" id="1280837"/>
    <lineage>
        <taxon>Eukaryota</taxon>
        <taxon>Fungi</taxon>
        <taxon>Dikarya</taxon>
        <taxon>Basidiomycota</taxon>
        <taxon>Ustilaginomycotina</taxon>
        <taxon>Exobasidiomycetes</taxon>
        <taxon>Exobasidiales</taxon>
        <taxon>Brachybasidiaceae</taxon>
        <taxon>Meira</taxon>
    </lineage>
</organism>
<feature type="compositionally biased region" description="Polar residues" evidence="2">
    <location>
        <begin position="77"/>
        <end position="86"/>
    </location>
</feature>
<feature type="region of interest" description="Disordered" evidence="2">
    <location>
        <begin position="153"/>
        <end position="212"/>
    </location>
</feature>
<feature type="region of interest" description="Disordered" evidence="2">
    <location>
        <begin position="419"/>
        <end position="444"/>
    </location>
</feature>
<feature type="region of interest" description="Disordered" evidence="2">
    <location>
        <begin position="545"/>
        <end position="632"/>
    </location>
</feature>
<feature type="compositionally biased region" description="Polar residues" evidence="2">
    <location>
        <begin position="782"/>
        <end position="807"/>
    </location>
</feature>
<feature type="compositionally biased region" description="Polar residues" evidence="2">
    <location>
        <begin position="1"/>
        <end position="14"/>
    </location>
</feature>
<feature type="region of interest" description="Disordered" evidence="2">
    <location>
        <begin position="107"/>
        <end position="134"/>
    </location>
</feature>
<feature type="compositionally biased region" description="Basic and acidic residues" evidence="2">
    <location>
        <begin position="547"/>
        <end position="562"/>
    </location>
</feature>
<feature type="compositionally biased region" description="Basic residues" evidence="2">
    <location>
        <begin position="179"/>
        <end position="191"/>
    </location>
</feature>
<evidence type="ECO:0000256" key="1">
    <source>
        <dbReference type="SAM" id="Coils"/>
    </source>
</evidence>
<evidence type="ECO:0000313" key="4">
    <source>
        <dbReference type="Proteomes" id="UP000245771"/>
    </source>
</evidence>
<evidence type="ECO:0000256" key="2">
    <source>
        <dbReference type="SAM" id="MobiDB-lite"/>
    </source>
</evidence>
<gene>
    <name evidence="3" type="ORF">FA14DRAFT_158632</name>
</gene>
<dbReference type="RefSeq" id="XP_025352121.1">
    <property type="nucleotide sequence ID" value="XM_025497981.1"/>
</dbReference>
<feature type="region of interest" description="Disordered" evidence="2">
    <location>
        <begin position="1129"/>
        <end position="1200"/>
    </location>
</feature>
<name>A0A316V2N8_9BASI</name>
<feature type="compositionally biased region" description="Low complexity" evidence="2">
    <location>
        <begin position="1506"/>
        <end position="1523"/>
    </location>
</feature>
<feature type="compositionally biased region" description="Low complexity" evidence="2">
    <location>
        <begin position="1334"/>
        <end position="1345"/>
    </location>
</feature>
<dbReference type="OrthoDB" id="2528184at2759"/>
<feature type="region of interest" description="Disordered" evidence="2">
    <location>
        <begin position="1273"/>
        <end position="1383"/>
    </location>
</feature>
<feature type="region of interest" description="Disordered" evidence="2">
    <location>
        <begin position="698"/>
        <end position="718"/>
    </location>
</feature>
<evidence type="ECO:0000313" key="3">
    <source>
        <dbReference type="EMBL" id="PWN31819.1"/>
    </source>
</evidence>
<proteinExistence type="predicted"/>
<reference evidence="3 4" key="1">
    <citation type="journal article" date="2018" name="Mol. Biol. Evol.">
        <title>Broad Genomic Sampling Reveals a Smut Pathogenic Ancestry of the Fungal Clade Ustilaginomycotina.</title>
        <authorList>
            <person name="Kijpornyongpan T."/>
            <person name="Mondo S.J."/>
            <person name="Barry K."/>
            <person name="Sandor L."/>
            <person name="Lee J."/>
            <person name="Lipzen A."/>
            <person name="Pangilinan J."/>
            <person name="LaButti K."/>
            <person name="Hainaut M."/>
            <person name="Henrissat B."/>
            <person name="Grigoriev I.V."/>
            <person name="Spatafora J.W."/>
            <person name="Aime M.C."/>
        </authorList>
    </citation>
    <scope>NUCLEOTIDE SEQUENCE [LARGE SCALE GENOMIC DNA]</scope>
    <source>
        <strain evidence="3 4">MCA 3882</strain>
    </source>
</reference>
<sequence length="1629" mass="175054">MRESSISSQEGLDTSNRERDQRLRSAKKKLKSYRAKQAQMEQAKRQSLLANSSIPATNSGSFSSSSQHSQSSFSIPAPSTSQNRLSVQGDRALAAIINDAARESNQFIDNKRHSRSFSRSSVGGHGRGHSRTGSISVTASGLIAASQLLSNNANVPSAPSSNRLSTTSSSSFIASTPHSHTRGHSRSHSRSGSRSLASGRSRPVSLIGSLNAPSSAVNDAWKDVDESATVEQSPDIDMLKTPTLASTSQLMDDSTPMAAASNGPRPFITATPATPINEANRASNDATPVALPNRSSQTHARRSSRHSRKDSVSTRKESMEIMGGLGSLGINPAHISAAFDMTPSNSANSFASSSYNQRNSRRISSQRWSGLQSASVLFGGPADPASKRNSFDWRSAIASAEAQERENNGDDRLTALEKLEGRSKRHSRQSSVQLPTFDELHGDEGMNKRASQDLIESNLKTTNSSGSMLASIPFAAPPSSPSASVNAALNNGAPSLAVNGDLHASVDSSTGGEGLGTLMEEEEEEEDILAALSPLREKGGFDFVATEEERKKRKQAEQEVIKRTRRTSLTPGPLKLSGRPASLFLSPRTPQSSSTGSGFTPSNSMPTFASMQQQIQSDSNDADISQDTSSDSEMLAVTPTIKDIIESPEVVTPQSSGPVMSQMQRKLAEARLTGALPETPTRKVNSGPTVEMKRSWRASMPTAPATAPAVPNAPSSAKGMRTLRLATNLNNSRTELLQHRANAESTSSLSSSASHSSSATTGPASSVAGSFAGTPNKRGSLIYNSSSSNAADVVTPANSGRRSSIQYRASPLDSSSPADLSKSSISSTSSFVNSLNAQQQQQSTSPSPGAGVPYGMFEELKSKHQRDVALLDDARRNIARLESELASESERARNEYDELERWSAEEKRSLGVRIEHLEASIVEVTQVRAAREQHHQAEMKEAMAKHEELKTQLEDAQDEREMLREDVEGWRTRCSDLEKSLRDRQPSPMLSAAIREGSISPIITDFDAPPTPQAIKLLKDMRMQILSLARSLEMEKEQHAKTRTEKDQLNMRNARLLSNLHDQSFNDDTMATTMTADTTMQDDVKEDAEVKHVTIAPPPRSVSAKSNLMTDSSSNGSLNGVITVSCLSNPSPTADRRAVSYESAGSSGSATKKKRNHVFAYDSSMESGKGGTSMGSMSGITHQTSDYLGSPGSGENRNSKNDDAFIAEVQADLVGLGMSTSLDTLDEEEEANVEKDGTPLSTGNEQFDTPQSIHIVQHQPSDSFDVEAGGLRPFDVESTAPSTPALDHQSPLPQSLPTMSIGADEDDHLESGHNSVSITSSVESHMEPVSPLPTQSQTSTETITTPMDHDDHGRFDSSKDEDQYLDEEVDESELPPPPAPRPEFIREWSFSKAMSTMPRSNSLREKPKLRIGTQGLDMMGSEQRKRRARKNVSIDDFFGIMNLDQGTKLPPLPTPDEALDMPPLQFENDTGVTTSFNSAPPYGIAPRWPSTIKPPIAKTSRMYGQSMSSRSSSSLSPSGSFNSIRTSSQSQRYGSSGNHYGGEQVPAAQSAPGGGYFSRVVSLTSAFSSGLGGYLMGGGTPSPQALPAYKNDNRMDYNDGYHGYGGVESGDQNASISWAVTQRREVEEA</sequence>